<evidence type="ECO:0000313" key="4">
    <source>
        <dbReference type="Proteomes" id="UP000283509"/>
    </source>
</evidence>
<feature type="region of interest" description="Disordered" evidence="1">
    <location>
        <begin position="202"/>
        <end position="249"/>
    </location>
</feature>
<reference evidence="3 4" key="1">
    <citation type="submission" date="2018-04" db="EMBL/GenBank/DDBJ databases">
        <authorList>
            <person name="Zhang X."/>
            <person name="Yuan J."/>
            <person name="Li F."/>
            <person name="Xiang J."/>
        </authorList>
    </citation>
    <scope>NUCLEOTIDE SEQUENCE [LARGE SCALE GENOMIC DNA]</scope>
    <source>
        <tissue evidence="3">Muscle</tissue>
    </source>
</reference>
<evidence type="ECO:0000313" key="3">
    <source>
        <dbReference type="EMBL" id="ROT75090.1"/>
    </source>
</evidence>
<evidence type="ECO:0000256" key="1">
    <source>
        <dbReference type="SAM" id="MobiDB-lite"/>
    </source>
</evidence>
<feature type="compositionally biased region" description="Low complexity" evidence="1">
    <location>
        <begin position="203"/>
        <end position="238"/>
    </location>
</feature>
<reference evidence="3 4" key="2">
    <citation type="submission" date="2019-01" db="EMBL/GenBank/DDBJ databases">
        <title>The decoding of complex shrimp genome reveals the adaptation for benthos swimmer, frequently molting mechanism and breeding impact on genome.</title>
        <authorList>
            <person name="Sun Y."/>
            <person name="Gao Y."/>
            <person name="Yu Y."/>
        </authorList>
    </citation>
    <scope>NUCLEOTIDE SEQUENCE [LARGE SCALE GENOMIC DNA]</scope>
    <source>
        <tissue evidence="3">Muscle</tissue>
    </source>
</reference>
<gene>
    <name evidence="3" type="ORF">C7M84_006376</name>
</gene>
<sequence>MLLQLLVCAAALAPPATASPTPQQTYDALGVQTLGTSADQSQNDFLDVALELLPNITDILRNVTGGAGGARDLRRFQEIIEAFIPVMRKTVEFRAEDEGRPVDPADLQALDDIEIALSLFGSLAEGGFGLGEAANDVALPDYTDLFADIPDVTVPEVHIAEVKIPEITIPEISIPGQDAIPAREISFESIPEVRIPSRKIPVAARPAAARTRTTTESTTRRPTTTTAQPTTRRPSPTQKAPSDPFSFFRAPVHPARSASAAPSASAALFVREDPPGARASGLHFYPLPGGGYAYTNHFTNQRT</sequence>
<keyword evidence="4" id="KW-1185">Reference proteome</keyword>
<feature type="signal peptide" evidence="2">
    <location>
        <begin position="1"/>
        <end position="18"/>
    </location>
</feature>
<dbReference type="EMBL" id="QCYY01001811">
    <property type="protein sequence ID" value="ROT75090.1"/>
    <property type="molecule type" value="Genomic_DNA"/>
</dbReference>
<organism evidence="3 4">
    <name type="scientific">Penaeus vannamei</name>
    <name type="common">Whiteleg shrimp</name>
    <name type="synonym">Litopenaeus vannamei</name>
    <dbReference type="NCBI Taxonomy" id="6689"/>
    <lineage>
        <taxon>Eukaryota</taxon>
        <taxon>Metazoa</taxon>
        <taxon>Ecdysozoa</taxon>
        <taxon>Arthropoda</taxon>
        <taxon>Crustacea</taxon>
        <taxon>Multicrustacea</taxon>
        <taxon>Malacostraca</taxon>
        <taxon>Eumalacostraca</taxon>
        <taxon>Eucarida</taxon>
        <taxon>Decapoda</taxon>
        <taxon>Dendrobranchiata</taxon>
        <taxon>Penaeoidea</taxon>
        <taxon>Penaeidae</taxon>
        <taxon>Penaeus</taxon>
    </lineage>
</organism>
<accession>A0A423TF26</accession>
<evidence type="ECO:0000256" key="2">
    <source>
        <dbReference type="SAM" id="SignalP"/>
    </source>
</evidence>
<dbReference type="OrthoDB" id="6374709at2759"/>
<comment type="caution">
    <text evidence="3">The sequence shown here is derived from an EMBL/GenBank/DDBJ whole genome shotgun (WGS) entry which is preliminary data.</text>
</comment>
<keyword evidence="2" id="KW-0732">Signal</keyword>
<dbReference type="AlphaFoldDB" id="A0A423TF26"/>
<feature type="chain" id="PRO_5019447979" evidence="2">
    <location>
        <begin position="19"/>
        <end position="303"/>
    </location>
</feature>
<dbReference type="Proteomes" id="UP000283509">
    <property type="component" value="Unassembled WGS sequence"/>
</dbReference>
<proteinExistence type="predicted"/>
<name>A0A423TF26_PENVA</name>
<protein>
    <submittedName>
        <fullName evidence="3">Uncharacterized protein</fullName>
    </submittedName>
</protein>